<name>A0A6G7GMY2_KUEST</name>
<evidence type="ECO:0000313" key="2">
    <source>
        <dbReference type="Proteomes" id="UP000501926"/>
    </source>
</evidence>
<gene>
    <name evidence="1" type="ORF">KsCSTR_13530</name>
</gene>
<organism evidence="1 2">
    <name type="scientific">Kuenenia stuttgartiensis</name>
    <dbReference type="NCBI Taxonomy" id="174633"/>
    <lineage>
        <taxon>Bacteria</taxon>
        <taxon>Pseudomonadati</taxon>
        <taxon>Planctomycetota</taxon>
        <taxon>Candidatus Brocadiia</taxon>
        <taxon>Candidatus Brocadiales</taxon>
        <taxon>Candidatus Brocadiaceae</taxon>
        <taxon>Candidatus Kuenenia</taxon>
    </lineage>
</organism>
<dbReference type="Proteomes" id="UP000501926">
    <property type="component" value="Chromosome"/>
</dbReference>
<dbReference type="EMBL" id="CP049055">
    <property type="protein sequence ID" value="QII10732.1"/>
    <property type="molecule type" value="Genomic_DNA"/>
</dbReference>
<sequence length="79" mass="9377">MIRKYCKSKTFYILNPCILKHGKIKLSAAEELQHTLIMQRIRYYTYHVERKTFSIIIKFYTNFSKAGDGNRTHMTSLEG</sequence>
<proteinExistence type="predicted"/>
<protein>
    <submittedName>
        <fullName evidence="1">Uncharacterized protein</fullName>
    </submittedName>
</protein>
<evidence type="ECO:0000313" key="1">
    <source>
        <dbReference type="EMBL" id="QII10732.1"/>
    </source>
</evidence>
<dbReference type="AlphaFoldDB" id="A0A6G7GMY2"/>
<reference evidence="1 2" key="1">
    <citation type="submission" date="2020-02" db="EMBL/GenBank/DDBJ databases">
        <title>Newly sequenced genome of strain CSTR1 showed variability in Candidatus Kuenenia stuttgartiensis genomes.</title>
        <authorList>
            <person name="Ding C."/>
            <person name="Adrian L."/>
        </authorList>
    </citation>
    <scope>NUCLEOTIDE SEQUENCE [LARGE SCALE GENOMIC DNA]</scope>
    <source>
        <strain evidence="1 2">CSTR1</strain>
    </source>
</reference>
<accession>A0A6G7GMY2</accession>